<dbReference type="PANTHER" id="PTHR45742">
    <property type="entry name" value="COMPLEMENT COMPONENT C6"/>
    <property type="match status" value="1"/>
</dbReference>
<dbReference type="InParanoid" id="H2YTD0"/>
<accession>H2YTD0</accession>
<keyword evidence="7" id="KW-1185">Reference proteome</keyword>
<dbReference type="PROSITE" id="PS51412">
    <property type="entry name" value="MACPF_2"/>
    <property type="match status" value="1"/>
</dbReference>
<keyword evidence="4" id="KW-1015">Disulfide bond</keyword>
<evidence type="ECO:0000313" key="6">
    <source>
        <dbReference type="Ensembl" id="ENSCSAVP00000008590.1"/>
    </source>
</evidence>
<dbReference type="SMART" id="SM00457">
    <property type="entry name" value="MACPF"/>
    <property type="match status" value="1"/>
</dbReference>
<reference evidence="6" key="3">
    <citation type="submission" date="2025-09" db="UniProtKB">
        <authorList>
            <consortium name="Ensembl"/>
        </authorList>
    </citation>
    <scope>IDENTIFICATION</scope>
</reference>
<dbReference type="PRINTS" id="PR00764">
    <property type="entry name" value="COMPLEMENTC9"/>
</dbReference>
<keyword evidence="2" id="KW-0964">Secreted</keyword>
<evidence type="ECO:0000313" key="7">
    <source>
        <dbReference type="Proteomes" id="UP000007875"/>
    </source>
</evidence>
<dbReference type="GO" id="GO:0005576">
    <property type="term" value="C:extracellular region"/>
    <property type="evidence" value="ECO:0007669"/>
    <property type="project" value="UniProtKB-SubCell"/>
</dbReference>
<evidence type="ECO:0000256" key="1">
    <source>
        <dbReference type="ARBA" id="ARBA00004613"/>
    </source>
</evidence>
<reference evidence="6" key="2">
    <citation type="submission" date="2025-08" db="UniProtKB">
        <authorList>
            <consortium name="Ensembl"/>
        </authorList>
    </citation>
    <scope>IDENTIFICATION</scope>
</reference>
<dbReference type="eggNOG" id="ENOG502QPIM">
    <property type="taxonomic scope" value="Eukaryota"/>
</dbReference>
<dbReference type="InterPro" id="IPR000742">
    <property type="entry name" value="EGF"/>
</dbReference>
<dbReference type="GO" id="GO:0031640">
    <property type="term" value="P:killing of cells of another organism"/>
    <property type="evidence" value="ECO:0007669"/>
    <property type="project" value="UniProtKB-KW"/>
</dbReference>
<evidence type="ECO:0000256" key="2">
    <source>
        <dbReference type="ARBA" id="ARBA00022525"/>
    </source>
</evidence>
<dbReference type="AlphaFoldDB" id="H2YTD0"/>
<dbReference type="PROSITE" id="PS01186">
    <property type="entry name" value="EGF_2"/>
    <property type="match status" value="1"/>
</dbReference>
<dbReference type="Proteomes" id="UP000007875">
    <property type="component" value="Unassembled WGS sequence"/>
</dbReference>
<dbReference type="InterPro" id="IPR001862">
    <property type="entry name" value="MAC_perforin"/>
</dbReference>
<evidence type="ECO:0000256" key="3">
    <source>
        <dbReference type="ARBA" id="ARBA00022852"/>
    </source>
</evidence>
<dbReference type="STRING" id="51511.ENSCSAVP00000008590"/>
<dbReference type="HOGENOM" id="CLU_032453_0_0_1"/>
<dbReference type="Ensembl" id="ENSCSAVT00000008700.1">
    <property type="protein sequence ID" value="ENSCSAVP00000008590.1"/>
    <property type="gene ID" value="ENSCSAVG00000005107.1"/>
</dbReference>
<organism evidence="6 7">
    <name type="scientific">Ciona savignyi</name>
    <name type="common">Pacific transparent sea squirt</name>
    <dbReference type="NCBI Taxonomy" id="51511"/>
    <lineage>
        <taxon>Eukaryota</taxon>
        <taxon>Metazoa</taxon>
        <taxon>Chordata</taxon>
        <taxon>Tunicata</taxon>
        <taxon>Ascidiacea</taxon>
        <taxon>Phlebobranchia</taxon>
        <taxon>Cionidae</taxon>
        <taxon>Ciona</taxon>
    </lineage>
</organism>
<dbReference type="GO" id="GO:0005579">
    <property type="term" value="C:membrane attack complex"/>
    <property type="evidence" value="ECO:0007669"/>
    <property type="project" value="InterPro"/>
</dbReference>
<dbReference type="PROSITE" id="PS00022">
    <property type="entry name" value="EGF_1"/>
    <property type="match status" value="1"/>
</dbReference>
<protein>
    <recommendedName>
        <fullName evidence="5">MACPF domain-containing protein</fullName>
    </recommendedName>
</protein>
<comment type="subcellular location">
    <subcellularLocation>
        <location evidence="1">Secreted</location>
    </subcellularLocation>
</comment>
<dbReference type="GO" id="GO:0006955">
    <property type="term" value="P:immune response"/>
    <property type="evidence" value="ECO:0007669"/>
    <property type="project" value="InterPro"/>
</dbReference>
<sequence length="230" mass="25352">MIRRSFILSYQFQLRLKELPDDFDYTKYAEVISDFGSHYYSSGVLGGKYEYVYRYSKSALRSSGLSNVDQQNCLRQEASTSFLGFGGSAARSKCSTNFLSIKNKGSFTRSATNAVSNVIGGSSDKAAALSFFASKSPNQANYNEWVKTVKNNPAVIDYMLSPISAAVPFSMPHKRRNMERALVYYLQEYNFSKCKGKCANNGAVVVTNNGKLCKCLCASGFGGIDCNVRA</sequence>
<keyword evidence="3" id="KW-0204">Cytolysis</keyword>
<dbReference type="InterPro" id="IPR020864">
    <property type="entry name" value="MACPF"/>
</dbReference>
<name>H2YTD0_CIOSA</name>
<dbReference type="GeneTree" id="ENSGT00940000165740"/>
<dbReference type="OMA" id="YENWTAS"/>
<feature type="domain" description="MACPF" evidence="5">
    <location>
        <begin position="1"/>
        <end position="193"/>
    </location>
</feature>
<dbReference type="Pfam" id="PF01823">
    <property type="entry name" value="MACPF"/>
    <property type="match status" value="1"/>
</dbReference>
<reference evidence="7" key="1">
    <citation type="submission" date="2003-08" db="EMBL/GenBank/DDBJ databases">
        <authorList>
            <person name="Birren B."/>
            <person name="Nusbaum C."/>
            <person name="Abebe A."/>
            <person name="Abouelleil A."/>
            <person name="Adekoya E."/>
            <person name="Ait-zahra M."/>
            <person name="Allen N."/>
            <person name="Allen T."/>
            <person name="An P."/>
            <person name="Anderson M."/>
            <person name="Anderson S."/>
            <person name="Arachchi H."/>
            <person name="Armbruster J."/>
            <person name="Bachantsang P."/>
            <person name="Baldwin J."/>
            <person name="Barry A."/>
            <person name="Bayul T."/>
            <person name="Blitshsteyn B."/>
            <person name="Bloom T."/>
            <person name="Blye J."/>
            <person name="Boguslavskiy L."/>
            <person name="Borowsky M."/>
            <person name="Boukhgalter B."/>
            <person name="Brunache A."/>
            <person name="Butler J."/>
            <person name="Calixte N."/>
            <person name="Calvo S."/>
            <person name="Camarata J."/>
            <person name="Campo K."/>
            <person name="Chang J."/>
            <person name="Cheshatsang Y."/>
            <person name="Citroen M."/>
            <person name="Collymore A."/>
            <person name="Considine T."/>
            <person name="Cook A."/>
            <person name="Cooke P."/>
            <person name="Corum B."/>
            <person name="Cuomo C."/>
            <person name="David R."/>
            <person name="Dawoe T."/>
            <person name="Degray S."/>
            <person name="Dodge S."/>
            <person name="Dooley K."/>
            <person name="Dorje P."/>
            <person name="Dorjee K."/>
            <person name="Dorris L."/>
            <person name="Duffey N."/>
            <person name="Dupes A."/>
            <person name="Elkins T."/>
            <person name="Engels R."/>
            <person name="Erickson J."/>
            <person name="Farina A."/>
            <person name="Faro S."/>
            <person name="Ferreira P."/>
            <person name="Fischer H."/>
            <person name="Fitzgerald M."/>
            <person name="Foley K."/>
            <person name="Gage D."/>
            <person name="Galagan J."/>
            <person name="Gearin G."/>
            <person name="Gnerre S."/>
            <person name="Gnirke A."/>
            <person name="Goyette A."/>
            <person name="Graham J."/>
            <person name="Grandbois E."/>
            <person name="Gyaltsen K."/>
            <person name="Hafez N."/>
            <person name="Hagopian D."/>
            <person name="Hagos B."/>
            <person name="Hall J."/>
            <person name="Hatcher B."/>
            <person name="Heller A."/>
            <person name="Higgins H."/>
            <person name="Honan T."/>
            <person name="Horn A."/>
            <person name="Houde N."/>
            <person name="Hughes L."/>
            <person name="Hulme W."/>
            <person name="Husby E."/>
            <person name="Iliev I."/>
            <person name="Jaffe D."/>
            <person name="Jones C."/>
            <person name="Kamal M."/>
            <person name="Kamat A."/>
            <person name="Kamvysselis M."/>
            <person name="Karlsson E."/>
            <person name="Kells C."/>
            <person name="Kieu A."/>
            <person name="Kisner P."/>
            <person name="Kodira C."/>
            <person name="Kulbokas E."/>
            <person name="Labutti K."/>
            <person name="Lama D."/>
            <person name="Landers T."/>
            <person name="Leger J."/>
            <person name="Levine S."/>
            <person name="Lewis D."/>
            <person name="Lewis T."/>
            <person name="Lindblad-toh K."/>
            <person name="Liu X."/>
            <person name="Lokyitsang T."/>
            <person name="Lokyitsang Y."/>
            <person name="Lucien O."/>
            <person name="Lui A."/>
            <person name="Ma L.J."/>
            <person name="Mabbitt R."/>
            <person name="Macdonald J."/>
            <person name="Maclean C."/>
            <person name="Major J."/>
            <person name="Manning J."/>
            <person name="Marabella R."/>
            <person name="Maru K."/>
            <person name="Matthews C."/>
            <person name="Mauceli E."/>
            <person name="Mccarthy M."/>
            <person name="Mcdonough S."/>
            <person name="Mcghee T."/>
            <person name="Meldrim J."/>
            <person name="Meneus L."/>
            <person name="Mesirov J."/>
            <person name="Mihalev A."/>
            <person name="Mihova T."/>
            <person name="Mikkelsen T."/>
            <person name="Mlenga V."/>
            <person name="Moru K."/>
            <person name="Mozes J."/>
            <person name="Mulrain L."/>
            <person name="Munson G."/>
            <person name="Naylor J."/>
            <person name="Newes C."/>
            <person name="Nguyen C."/>
            <person name="Nguyen N."/>
            <person name="Nguyen T."/>
            <person name="Nicol R."/>
            <person name="Nielsen C."/>
            <person name="Nizzari M."/>
            <person name="Norbu C."/>
            <person name="Norbu N."/>
            <person name="O'donnell P."/>
            <person name="Okoawo O."/>
            <person name="O'leary S."/>
            <person name="Omotosho B."/>
            <person name="O'neill K."/>
            <person name="Osman S."/>
            <person name="Parker S."/>
            <person name="Perrin D."/>
            <person name="Phunkhang P."/>
            <person name="Piqani B."/>
            <person name="Purcell S."/>
            <person name="Rachupka T."/>
            <person name="Ramasamy U."/>
            <person name="Rameau R."/>
            <person name="Ray V."/>
            <person name="Raymond C."/>
            <person name="Retta R."/>
            <person name="Richardson S."/>
            <person name="Rise C."/>
            <person name="Rodriguez J."/>
            <person name="Rogers J."/>
            <person name="Rogov P."/>
            <person name="Rutman M."/>
            <person name="Schupbach R."/>
            <person name="Seaman C."/>
            <person name="Settipalli S."/>
            <person name="Sharpe T."/>
            <person name="Sheridan J."/>
            <person name="Sherpa N."/>
            <person name="Shi J."/>
            <person name="Smirnov S."/>
            <person name="Smith C."/>
            <person name="Sougnez C."/>
            <person name="Spencer B."/>
            <person name="Stalker J."/>
            <person name="Stange-thomann N."/>
            <person name="Stavropoulos S."/>
            <person name="Stetson K."/>
            <person name="Stone C."/>
            <person name="Stone S."/>
            <person name="Stubbs M."/>
            <person name="Talamas J."/>
            <person name="Tchuinga P."/>
            <person name="Tenzing P."/>
            <person name="Tesfaye S."/>
            <person name="Theodore J."/>
            <person name="Thoulutsang Y."/>
            <person name="Topham K."/>
            <person name="Towey S."/>
            <person name="Tsamla T."/>
            <person name="Tsomo N."/>
            <person name="Vallee D."/>
            <person name="Vassiliev H."/>
            <person name="Venkataraman V."/>
            <person name="Vinson J."/>
            <person name="Vo A."/>
            <person name="Wade C."/>
            <person name="Wang S."/>
            <person name="Wangchuk T."/>
            <person name="Wangdi T."/>
            <person name="Whittaker C."/>
            <person name="Wilkinson J."/>
            <person name="Wu Y."/>
            <person name="Wyman D."/>
            <person name="Yadav S."/>
            <person name="Yang S."/>
            <person name="Yang X."/>
            <person name="Yeager S."/>
            <person name="Yee E."/>
            <person name="Young G."/>
            <person name="Zainoun J."/>
            <person name="Zembeck L."/>
            <person name="Zimmer A."/>
            <person name="Zody M."/>
            <person name="Lander E."/>
        </authorList>
    </citation>
    <scope>NUCLEOTIDE SEQUENCE [LARGE SCALE GENOMIC DNA]</scope>
</reference>
<evidence type="ECO:0000256" key="4">
    <source>
        <dbReference type="ARBA" id="ARBA00023157"/>
    </source>
</evidence>
<proteinExistence type="predicted"/>
<dbReference type="PANTHER" id="PTHR45742:SF8">
    <property type="entry name" value="FLOCCULATION PROTEIN FLO11"/>
    <property type="match status" value="1"/>
</dbReference>
<evidence type="ECO:0000259" key="5">
    <source>
        <dbReference type="PROSITE" id="PS51412"/>
    </source>
</evidence>